<dbReference type="InterPro" id="IPR019734">
    <property type="entry name" value="TPR_rpt"/>
</dbReference>
<evidence type="ECO:0000313" key="5">
    <source>
        <dbReference type="EMBL" id="VBB09495.1"/>
    </source>
</evidence>
<keyword evidence="4" id="KW-0472">Membrane</keyword>
<dbReference type="SUPFAM" id="SSF48452">
    <property type="entry name" value="TPR-like"/>
    <property type="match status" value="1"/>
</dbReference>
<organism evidence="5 6">
    <name type="scientific">Lucifera butyrica</name>
    <dbReference type="NCBI Taxonomy" id="1351585"/>
    <lineage>
        <taxon>Bacteria</taxon>
        <taxon>Bacillati</taxon>
        <taxon>Bacillota</taxon>
        <taxon>Negativicutes</taxon>
        <taxon>Veillonellales</taxon>
        <taxon>Veillonellaceae</taxon>
        <taxon>Lucifera</taxon>
    </lineage>
</organism>
<dbReference type="Proteomes" id="UP000277811">
    <property type="component" value="Unassembled WGS sequence"/>
</dbReference>
<dbReference type="InterPro" id="IPR011990">
    <property type="entry name" value="TPR-like_helical_dom_sf"/>
</dbReference>
<dbReference type="GO" id="GO:0046813">
    <property type="term" value="P:receptor-mediated virion attachment to host cell"/>
    <property type="evidence" value="ECO:0007669"/>
    <property type="project" value="TreeGrafter"/>
</dbReference>
<dbReference type="EMBL" id="UPPP01000127">
    <property type="protein sequence ID" value="VBB09495.1"/>
    <property type="molecule type" value="Genomic_DNA"/>
</dbReference>
<evidence type="ECO:0000256" key="2">
    <source>
        <dbReference type="ARBA" id="ARBA00022803"/>
    </source>
</evidence>
<keyword evidence="4" id="KW-1133">Transmembrane helix</keyword>
<dbReference type="SMART" id="SM00028">
    <property type="entry name" value="TPR"/>
    <property type="match status" value="3"/>
</dbReference>
<keyword evidence="4" id="KW-0812">Transmembrane</keyword>
<keyword evidence="6" id="KW-1185">Reference proteome</keyword>
<name>A0A498REQ8_9FIRM</name>
<dbReference type="PANTHER" id="PTHR44858">
    <property type="entry name" value="TETRATRICOPEPTIDE REPEAT PROTEIN 6"/>
    <property type="match status" value="1"/>
</dbReference>
<gene>
    <name evidence="5" type="ORF">LUCI_4790</name>
</gene>
<dbReference type="Pfam" id="PF13424">
    <property type="entry name" value="TPR_12"/>
    <property type="match status" value="1"/>
</dbReference>
<proteinExistence type="predicted"/>
<keyword evidence="2 3" id="KW-0802">TPR repeat</keyword>
<keyword evidence="1" id="KW-0677">Repeat</keyword>
<sequence length="252" mass="28894">MIGILSFLPLLWMTIKSRSPKFSIGGLLGSGIWIIIAWFLLSDSYLLFNQSANTVTINERNFWSGRTSINLPLDQVKDSTIEYSRGTHRIVLVLQNGQHVGFTGFSDQDGQFEAENAIRDYLHARDEKEKTITMYFNRALVEQSQAEYEQAIADYNKIIAMSPKAWDAYINRGNNFDALEQTDRALADYRKAAELNPKAVNAYFNAAIIYERLHQTEKAVQFYQKALPFMDDQTLARKTRAHIEELQAKPVR</sequence>
<evidence type="ECO:0000313" key="6">
    <source>
        <dbReference type="Proteomes" id="UP000277811"/>
    </source>
</evidence>
<dbReference type="Gene3D" id="1.25.40.10">
    <property type="entry name" value="Tetratricopeptide repeat domain"/>
    <property type="match status" value="2"/>
</dbReference>
<dbReference type="AlphaFoldDB" id="A0A498REQ8"/>
<dbReference type="PANTHER" id="PTHR44858:SF1">
    <property type="entry name" value="UDP-N-ACETYLGLUCOSAMINE--PEPTIDE N-ACETYLGLUCOSAMINYLTRANSFERASE SPINDLY-RELATED"/>
    <property type="match status" value="1"/>
</dbReference>
<feature type="repeat" description="TPR" evidence="3">
    <location>
        <begin position="200"/>
        <end position="233"/>
    </location>
</feature>
<evidence type="ECO:0000256" key="1">
    <source>
        <dbReference type="ARBA" id="ARBA00022737"/>
    </source>
</evidence>
<dbReference type="PROSITE" id="PS50005">
    <property type="entry name" value="TPR"/>
    <property type="match status" value="3"/>
</dbReference>
<feature type="repeat" description="TPR" evidence="3">
    <location>
        <begin position="132"/>
        <end position="165"/>
    </location>
</feature>
<feature type="transmembrane region" description="Helical" evidence="4">
    <location>
        <begin position="21"/>
        <end position="41"/>
    </location>
</feature>
<evidence type="ECO:0000256" key="4">
    <source>
        <dbReference type="SAM" id="Phobius"/>
    </source>
</evidence>
<dbReference type="GO" id="GO:0009279">
    <property type="term" value="C:cell outer membrane"/>
    <property type="evidence" value="ECO:0007669"/>
    <property type="project" value="TreeGrafter"/>
</dbReference>
<dbReference type="InterPro" id="IPR050498">
    <property type="entry name" value="Ycf3"/>
</dbReference>
<feature type="repeat" description="TPR" evidence="3">
    <location>
        <begin position="166"/>
        <end position="199"/>
    </location>
</feature>
<protein>
    <submittedName>
        <fullName evidence="5">Uncharacterized protein</fullName>
    </submittedName>
</protein>
<dbReference type="Pfam" id="PF13181">
    <property type="entry name" value="TPR_8"/>
    <property type="match status" value="1"/>
</dbReference>
<evidence type="ECO:0000256" key="3">
    <source>
        <dbReference type="PROSITE-ProRule" id="PRU00339"/>
    </source>
</evidence>
<accession>A0A498REQ8</accession>
<dbReference type="RefSeq" id="WP_165866143.1">
    <property type="nucleotide sequence ID" value="NZ_UPPP01000127.1"/>
</dbReference>
<reference evidence="5 6" key="1">
    <citation type="submission" date="2018-06" db="EMBL/GenBank/DDBJ databases">
        <authorList>
            <person name="Strepis N."/>
        </authorList>
    </citation>
    <scope>NUCLEOTIDE SEQUENCE [LARGE SCALE GENOMIC DNA]</scope>
    <source>
        <strain evidence="5">LUCI</strain>
    </source>
</reference>